<dbReference type="AlphaFoldDB" id="A0A1H4J8F6"/>
<keyword evidence="2" id="KW-0489">Methyltransferase</keyword>
<accession>A0A1H4J8F6</accession>
<dbReference type="InterPro" id="IPR013216">
    <property type="entry name" value="Methyltransf_11"/>
</dbReference>
<keyword evidence="2" id="KW-0830">Ubiquinone</keyword>
<dbReference type="InterPro" id="IPR029063">
    <property type="entry name" value="SAM-dependent_MTases_sf"/>
</dbReference>
<sequence>MASTPQTEHTTQTERTQTWDAARYAANGRFVANLAGEVLSMLDAKAGEHILDLGCGDGALTERIAASGAEVTGCDADASMLAAAKLRGLTTVQADMRLLPFHGEFDAVFSNAALHWVTDQTSVIRGIHRALKPGGRFVAEMGGLGNIASLRTALSAVLRRFHLDAEAIGGSFYPSEADYRALLEANGFRVVTMALVPRPTLVKAGMEEWLRTFRSGVLARLPELDREPVIAEVTDLLRPMLCDGSGQWWADYVRLRFHVERD</sequence>
<dbReference type="OrthoDB" id="9760689at2"/>
<dbReference type="PANTHER" id="PTHR43861">
    <property type="entry name" value="TRANS-ACONITATE 2-METHYLTRANSFERASE-RELATED"/>
    <property type="match status" value="1"/>
</dbReference>
<dbReference type="PANTHER" id="PTHR43861:SF1">
    <property type="entry name" value="TRANS-ACONITATE 2-METHYLTRANSFERASE"/>
    <property type="match status" value="1"/>
</dbReference>
<protein>
    <submittedName>
        <fullName evidence="2">Ubiquinone/menaquinone biosynthesis C-methylase UbiE</fullName>
    </submittedName>
</protein>
<dbReference type="GO" id="GO:0008757">
    <property type="term" value="F:S-adenosylmethionine-dependent methyltransferase activity"/>
    <property type="evidence" value="ECO:0007669"/>
    <property type="project" value="InterPro"/>
</dbReference>
<dbReference type="Pfam" id="PF08241">
    <property type="entry name" value="Methyltransf_11"/>
    <property type="match status" value="1"/>
</dbReference>
<keyword evidence="2" id="KW-0808">Transferase</keyword>
<evidence type="ECO:0000313" key="3">
    <source>
        <dbReference type="Proteomes" id="UP000182409"/>
    </source>
</evidence>
<dbReference type="CDD" id="cd02440">
    <property type="entry name" value="AdoMet_MTases"/>
    <property type="match status" value="1"/>
</dbReference>
<dbReference type="Gene3D" id="3.40.50.150">
    <property type="entry name" value="Vaccinia Virus protein VP39"/>
    <property type="match status" value="1"/>
</dbReference>
<dbReference type="GO" id="GO:0032259">
    <property type="term" value="P:methylation"/>
    <property type="evidence" value="ECO:0007669"/>
    <property type="project" value="UniProtKB-KW"/>
</dbReference>
<gene>
    <name evidence="2" type="ORF">SAMN05443244_0437</name>
</gene>
<evidence type="ECO:0000259" key="1">
    <source>
        <dbReference type="Pfam" id="PF08241"/>
    </source>
</evidence>
<reference evidence="2 3" key="1">
    <citation type="submission" date="2016-10" db="EMBL/GenBank/DDBJ databases">
        <authorList>
            <person name="de Groot N.N."/>
        </authorList>
    </citation>
    <scope>NUCLEOTIDE SEQUENCE [LARGE SCALE GENOMIC DNA]</scope>
    <source>
        <strain evidence="2 3">AB35.6</strain>
    </source>
</reference>
<organism evidence="2 3">
    <name type="scientific">Terriglobus roseus</name>
    <dbReference type="NCBI Taxonomy" id="392734"/>
    <lineage>
        <taxon>Bacteria</taxon>
        <taxon>Pseudomonadati</taxon>
        <taxon>Acidobacteriota</taxon>
        <taxon>Terriglobia</taxon>
        <taxon>Terriglobales</taxon>
        <taxon>Acidobacteriaceae</taxon>
        <taxon>Terriglobus</taxon>
    </lineage>
</organism>
<dbReference type="EMBL" id="FNSD01000001">
    <property type="protein sequence ID" value="SEB42487.1"/>
    <property type="molecule type" value="Genomic_DNA"/>
</dbReference>
<evidence type="ECO:0000313" key="2">
    <source>
        <dbReference type="EMBL" id="SEB42487.1"/>
    </source>
</evidence>
<dbReference type="SUPFAM" id="SSF53335">
    <property type="entry name" value="S-adenosyl-L-methionine-dependent methyltransferases"/>
    <property type="match status" value="1"/>
</dbReference>
<name>A0A1H4J8F6_9BACT</name>
<dbReference type="RefSeq" id="WP_074652144.1">
    <property type="nucleotide sequence ID" value="NZ_FNSD01000001.1"/>
</dbReference>
<feature type="domain" description="Methyltransferase type 11" evidence="1">
    <location>
        <begin position="51"/>
        <end position="138"/>
    </location>
</feature>
<dbReference type="Proteomes" id="UP000182409">
    <property type="component" value="Unassembled WGS sequence"/>
</dbReference>
<proteinExistence type="predicted"/>